<comment type="subcellular location">
    <subcellularLocation>
        <location evidence="1">Membrane</location>
        <topology evidence="1">Multi-pass membrane protein</topology>
    </subcellularLocation>
</comment>
<evidence type="ECO:0000256" key="3">
    <source>
        <dbReference type="SAM" id="Phobius"/>
    </source>
</evidence>
<dbReference type="InterPro" id="IPR036734">
    <property type="entry name" value="Neur_chan_lig-bd_sf"/>
</dbReference>
<evidence type="ECO:0000256" key="1">
    <source>
        <dbReference type="ARBA" id="ARBA00004141"/>
    </source>
</evidence>
<dbReference type="GO" id="GO:0005230">
    <property type="term" value="F:extracellular ligand-gated monoatomic ion channel activity"/>
    <property type="evidence" value="ECO:0007669"/>
    <property type="project" value="InterPro"/>
</dbReference>
<evidence type="ECO:0000256" key="2">
    <source>
        <dbReference type="SAM" id="MobiDB-lite"/>
    </source>
</evidence>
<evidence type="ECO:0000313" key="6">
    <source>
        <dbReference type="Proteomes" id="UP001205105"/>
    </source>
</evidence>
<dbReference type="Gene3D" id="2.70.170.10">
    <property type="entry name" value="Neurotransmitter-gated ion-channel ligand-binding domain"/>
    <property type="match status" value="1"/>
</dbReference>
<keyword evidence="3" id="KW-1133">Transmembrane helix</keyword>
<dbReference type="AlphaFoldDB" id="A0AAD5DHY9"/>
<gene>
    <name evidence="5" type="ORF">COHA_009622</name>
</gene>
<dbReference type="GO" id="GO:0016020">
    <property type="term" value="C:membrane"/>
    <property type="evidence" value="ECO:0007669"/>
    <property type="project" value="UniProtKB-SubCell"/>
</dbReference>
<feature type="signal peptide" evidence="4">
    <location>
        <begin position="1"/>
        <end position="37"/>
    </location>
</feature>
<feature type="region of interest" description="Disordered" evidence="2">
    <location>
        <begin position="437"/>
        <end position="524"/>
    </location>
</feature>
<organism evidence="5 6">
    <name type="scientific">Chlorella ohadii</name>
    <dbReference type="NCBI Taxonomy" id="2649997"/>
    <lineage>
        <taxon>Eukaryota</taxon>
        <taxon>Viridiplantae</taxon>
        <taxon>Chlorophyta</taxon>
        <taxon>core chlorophytes</taxon>
        <taxon>Trebouxiophyceae</taxon>
        <taxon>Chlorellales</taxon>
        <taxon>Chlorellaceae</taxon>
        <taxon>Chlorella clade</taxon>
        <taxon>Chlorella</taxon>
    </lineage>
</organism>
<comment type="caution">
    <text evidence="5">The sequence shown here is derived from an EMBL/GenBank/DDBJ whole genome shotgun (WGS) entry which is preliminary data.</text>
</comment>
<protein>
    <recommendedName>
        <fullName evidence="7">Ligand-gated ion channel</fullName>
    </recommendedName>
</protein>
<dbReference type="Gene3D" id="1.20.58.390">
    <property type="entry name" value="Neurotransmitter-gated ion-channel transmembrane domain"/>
    <property type="match status" value="1"/>
</dbReference>
<dbReference type="EMBL" id="JADXDR010000184">
    <property type="protein sequence ID" value="KAI7836521.1"/>
    <property type="molecule type" value="Genomic_DNA"/>
</dbReference>
<dbReference type="InterPro" id="IPR006201">
    <property type="entry name" value="Neur_channel"/>
</dbReference>
<evidence type="ECO:0000256" key="4">
    <source>
        <dbReference type="SAM" id="SignalP"/>
    </source>
</evidence>
<dbReference type="Proteomes" id="UP001205105">
    <property type="component" value="Unassembled WGS sequence"/>
</dbReference>
<dbReference type="SUPFAM" id="SSF63712">
    <property type="entry name" value="Nicotinic receptor ligand binding domain-like"/>
    <property type="match status" value="1"/>
</dbReference>
<proteinExistence type="predicted"/>
<feature type="region of interest" description="Disordered" evidence="2">
    <location>
        <begin position="584"/>
        <end position="666"/>
    </location>
</feature>
<keyword evidence="3" id="KW-0472">Membrane</keyword>
<feature type="transmembrane region" description="Helical" evidence="3">
    <location>
        <begin position="301"/>
        <end position="321"/>
    </location>
</feature>
<dbReference type="GO" id="GO:0004888">
    <property type="term" value="F:transmembrane signaling receptor activity"/>
    <property type="evidence" value="ECO:0007669"/>
    <property type="project" value="InterPro"/>
</dbReference>
<dbReference type="InterPro" id="IPR038050">
    <property type="entry name" value="Neuro_actylchol_rec"/>
</dbReference>
<dbReference type="PANTHER" id="PTHR18945">
    <property type="entry name" value="NEUROTRANSMITTER GATED ION CHANNEL"/>
    <property type="match status" value="1"/>
</dbReference>
<dbReference type="CDD" id="cd19051">
    <property type="entry name" value="LGIC_TM_cation"/>
    <property type="match status" value="1"/>
</dbReference>
<sequence>MASDAASGPRAPHRRGRRLPPLVLLLLLLAAAAPAAAQQLTPFQGRNAPLPGVTDVYVSAVVDHLVAVNDADYRFEAVLYMLLTWRDPRARLAVDTATEAALTNSSYNNGNGCAQLPCTTIYAWTANREARPTCCDDIWLPHFEFINDRVVRYGIRLPQDSSSDAVAWWVHIQGEFYTPLQFQSFPFDKQYLSVQVQYGNKFAPNSTINIIPSATGTQLYGPNTGDKLSGWTVEGVQILPFNLSSLDLLAAGDAGTLSNPSDPWPLNPTSPTQGPPGQNEFTGYLWQNGFEIYIEVHRVSLYYVITAILPIYINTCLALLVFSVSPRHLDTRLGIVVTLFLSLTALQFIIAAGLPSSQTVVPTQQLIIVSYCILAGIGVTSILVFWMVSLHRSRERQRRLARAKRAFTHRWHSVTSSLGLAASAVAAFKAKGAAGAAAGRSKGGGNGNGTAVQGSAPSVPSTRSAQGGVKGGAPRLRSRLQSSRVSWGSDVAKAANAAAGGAEPAPPGTTSGGSSGAAAGAMPASPFERAATGAAASKWQAAAGAAAQQAPALAGADSHVGSGVQLLPAQAPSSAAQPRTLETANTISGPQGGGMGVYGGGSFAERGSSDDDSDGGGGDDSGSDSSFNSRSRGPWPVAIQRPDARAEEAAAAAPEPAADEEEGGPQPRWWRRACCAGCGLAVGRPAAPGWLKLHLMQLRLMKEEMLDSQDYADFVARRIDKYIFWTTLAGFNIAVILIFAIQSTYQPTEPTP</sequence>
<feature type="compositionally biased region" description="Gly residues" evidence="2">
    <location>
        <begin position="590"/>
        <end position="602"/>
    </location>
</feature>
<accession>A0AAD5DHY9</accession>
<name>A0AAD5DHY9_9CHLO</name>
<evidence type="ECO:0008006" key="7">
    <source>
        <dbReference type="Google" id="ProtNLM"/>
    </source>
</evidence>
<feature type="transmembrane region" description="Helical" evidence="3">
    <location>
        <begin position="333"/>
        <end position="354"/>
    </location>
</feature>
<dbReference type="InterPro" id="IPR036719">
    <property type="entry name" value="Neuro-gated_channel_TM_sf"/>
</dbReference>
<feature type="compositionally biased region" description="Polar residues" evidence="2">
    <location>
        <begin position="456"/>
        <end position="465"/>
    </location>
</feature>
<feature type="transmembrane region" description="Helical" evidence="3">
    <location>
        <begin position="366"/>
        <end position="390"/>
    </location>
</feature>
<keyword evidence="6" id="KW-1185">Reference proteome</keyword>
<feature type="compositionally biased region" description="Low complexity" evidence="2">
    <location>
        <begin position="479"/>
        <end position="503"/>
    </location>
</feature>
<evidence type="ECO:0000313" key="5">
    <source>
        <dbReference type="EMBL" id="KAI7836521.1"/>
    </source>
</evidence>
<feature type="transmembrane region" description="Helical" evidence="3">
    <location>
        <begin position="722"/>
        <end position="742"/>
    </location>
</feature>
<keyword evidence="3" id="KW-0812">Transmembrane</keyword>
<dbReference type="SUPFAM" id="SSF90112">
    <property type="entry name" value="Neurotransmitter-gated ion-channel transmembrane pore"/>
    <property type="match status" value="1"/>
</dbReference>
<feature type="chain" id="PRO_5042043118" description="Ligand-gated ion channel" evidence="4">
    <location>
        <begin position="38"/>
        <end position="752"/>
    </location>
</feature>
<keyword evidence="4" id="KW-0732">Signal</keyword>
<reference evidence="5" key="1">
    <citation type="submission" date="2020-11" db="EMBL/GenBank/DDBJ databases">
        <title>Chlorella ohadii genome sequencing and assembly.</title>
        <authorList>
            <person name="Murik O."/>
            <person name="Treves H."/>
            <person name="Kedem I."/>
            <person name="Shotland Y."/>
            <person name="Kaplan A."/>
        </authorList>
    </citation>
    <scope>NUCLEOTIDE SEQUENCE</scope>
    <source>
        <strain evidence="5">1</strain>
    </source>
</reference>